<protein>
    <submittedName>
        <fullName evidence="3">Uncharacterized protein</fullName>
    </submittedName>
</protein>
<feature type="compositionally biased region" description="Basic residues" evidence="1">
    <location>
        <begin position="791"/>
        <end position="807"/>
    </location>
</feature>
<dbReference type="AlphaFoldDB" id="A0A7J6Q8B6"/>
<name>A0A7J6Q8B6_PEROL</name>
<evidence type="ECO:0000313" key="4">
    <source>
        <dbReference type="Proteomes" id="UP000574390"/>
    </source>
</evidence>
<feature type="region of interest" description="Disordered" evidence="1">
    <location>
        <begin position="384"/>
        <end position="432"/>
    </location>
</feature>
<evidence type="ECO:0000256" key="1">
    <source>
        <dbReference type="SAM" id="MobiDB-lite"/>
    </source>
</evidence>
<feature type="compositionally biased region" description="Polar residues" evidence="1">
    <location>
        <begin position="885"/>
        <end position="901"/>
    </location>
</feature>
<dbReference type="Proteomes" id="UP000574390">
    <property type="component" value="Unassembled WGS sequence"/>
</dbReference>
<dbReference type="EMBL" id="JABANM010031527">
    <property type="protein sequence ID" value="KAF4704422.1"/>
    <property type="molecule type" value="Genomic_DNA"/>
</dbReference>
<feature type="non-terminal residue" evidence="3">
    <location>
        <position position="1224"/>
    </location>
</feature>
<organism evidence="3 4">
    <name type="scientific">Perkinsus olseni</name>
    <name type="common">Perkinsus atlanticus</name>
    <dbReference type="NCBI Taxonomy" id="32597"/>
    <lineage>
        <taxon>Eukaryota</taxon>
        <taxon>Sar</taxon>
        <taxon>Alveolata</taxon>
        <taxon>Perkinsozoa</taxon>
        <taxon>Perkinsea</taxon>
        <taxon>Perkinsida</taxon>
        <taxon>Perkinsidae</taxon>
        <taxon>Perkinsus</taxon>
    </lineage>
</organism>
<reference evidence="3 4" key="1">
    <citation type="submission" date="2020-04" db="EMBL/GenBank/DDBJ databases">
        <title>Perkinsus olseni comparative genomics.</title>
        <authorList>
            <person name="Bogema D.R."/>
        </authorList>
    </citation>
    <scope>NUCLEOTIDE SEQUENCE [LARGE SCALE GENOMIC DNA]</scope>
    <source>
        <strain evidence="3">ATCC PRA-205</strain>
    </source>
</reference>
<evidence type="ECO:0000313" key="3">
    <source>
        <dbReference type="EMBL" id="KAF4704422.1"/>
    </source>
</evidence>
<feature type="compositionally biased region" description="Acidic residues" evidence="1">
    <location>
        <begin position="835"/>
        <end position="845"/>
    </location>
</feature>
<feature type="region of interest" description="Disordered" evidence="1">
    <location>
        <begin position="1078"/>
        <end position="1099"/>
    </location>
</feature>
<feature type="region of interest" description="Disordered" evidence="1">
    <location>
        <begin position="866"/>
        <end position="947"/>
    </location>
</feature>
<feature type="region of interest" description="Disordered" evidence="1">
    <location>
        <begin position="791"/>
        <end position="811"/>
    </location>
</feature>
<sequence length="1224" mass="134444">MMDLFKDTTDFVVSLVDGRLIAFDGCGTKLWTYQANSPTVDARFNETVAKGLGSGDLASHFAGEDPTQTPRIVPALDGTVYIVTPNPQSPSQRIFTHLPTLLEDMVSVAPFYSPAFPGMYVTGSKLQGGITVDFSSSRVQWHLPTGPIARYTKEHKLVFARQEWALHSLAAEDSEEVWRASYVEFPPVTHEHLFPGTEVNSRARALTSVIGILDNQTSVYKKIFDSNRCPALNRHGRSDGGGDDNDEPISLVFDSPVVAVFAVVSPQDTPAKLAMVPVAHAGPWCHEFPGYDTLPVPSYVNMPHAYDGRPQLYPPFTYGDRHMRATSMDEEPYQMYRDRRRSPEPLQLALEGGVTLDEMASIFIKLNGPNKLFFGGLGGDDDGAARGGGRGARGPPRPGGFGRLPEGAGYNDAGKIRPLSLPGPDGSSTTVDPEKVHYLNDVARNTSLREFLAVKYQHNYIVLVFLLGLMGLGAVVYRFIAGWVQVFKVVAPDGENMSPGSGLDDDEMSEDDEMREDGDDMEDTDVLSMDLVEQPYEMGRFLDIRQDVMYLPDWQDVLLQASMNKRLQQFNDLTRIAFKHGESDVRTLHGGVLFLGRNVDDPQFIFRNPKQELSQRPNVPKYTQAVRNAVAGNAMKEVRYLKAYCPKACVASWNTFEGVIQDFVAKHPTDSHVNCRDVDPEVARDASLIIMALRDTDAHEDNMMRDKLGRIALFDLGCALGDRPLPRDDMTQEYLDNFAIWHENPLLLDAPFTAKHVRYLKSLDFDKLKKIWAHYTYPKYVVAEHDRARRRERLRKSSQNRRPHRSKSLTSPGVVRQAFGYLVSPKADPDPAESAIEDGTPEGDDSGQPPLPLQLPAAALQTGWSADHNGACSSPSACHRRDSSDLGSDNATSSGEDSGSTRAKKGMTGRRVRAETIAVGRAATGEPADDRGDDKEKSNNEAVENDEVGDYDELRLVPAVDMVNAMEANVRFLLRCAETDKPMLFAAEVVWGGGGSGGVVEVEFTVVMVLYSGLYERVWHELPGGVQDFEGLGDTLVDVASVESVYDIFTDWDDRRTGHRHVDMLWAGPPRALPLCNASNGPDTNTLPHPGNGSMSCHSGSVTSQFDGEIEMVGFDDDTTSMENGGGGASSGGEEKKSRVVSSSEEDNDSQKGTSNVKMKKKRTNLIIDTSPSEPEGVLPKEGGLLVVASAYGTVMVYGRPVAPKETHYLGLQRLGISNDRLPV</sequence>
<accession>A0A7J6Q8B6</accession>
<proteinExistence type="predicted"/>
<feature type="region of interest" description="Disordered" evidence="1">
    <location>
        <begin position="1116"/>
        <end position="1180"/>
    </location>
</feature>
<comment type="caution">
    <text evidence="3">The sequence shown here is derived from an EMBL/GenBank/DDBJ whole genome shotgun (WGS) entry which is preliminary data.</text>
</comment>
<gene>
    <name evidence="3" type="ORF">FOZ62_026525</name>
</gene>
<feature type="compositionally biased region" description="Basic residues" evidence="1">
    <location>
        <begin position="902"/>
        <end position="911"/>
    </location>
</feature>
<feature type="region of interest" description="Disordered" evidence="1">
    <location>
        <begin position="495"/>
        <end position="522"/>
    </location>
</feature>
<feature type="compositionally biased region" description="Basic and acidic residues" evidence="1">
    <location>
        <begin position="928"/>
        <end position="939"/>
    </location>
</feature>
<feature type="region of interest" description="Disordered" evidence="1">
    <location>
        <begin position="824"/>
        <end position="854"/>
    </location>
</feature>
<keyword evidence="2" id="KW-0812">Transmembrane</keyword>
<feature type="transmembrane region" description="Helical" evidence="2">
    <location>
        <begin position="460"/>
        <end position="480"/>
    </location>
</feature>
<keyword evidence="2" id="KW-1133">Transmembrane helix</keyword>
<keyword evidence="2" id="KW-0472">Membrane</keyword>
<feature type="compositionally biased region" description="Acidic residues" evidence="1">
    <location>
        <begin position="503"/>
        <end position="522"/>
    </location>
</feature>
<evidence type="ECO:0000256" key="2">
    <source>
        <dbReference type="SAM" id="Phobius"/>
    </source>
</evidence>